<dbReference type="Proteomes" id="UP000613840">
    <property type="component" value="Unassembled WGS sequence"/>
</dbReference>
<dbReference type="Gene3D" id="3.40.430.10">
    <property type="entry name" value="Dihydrofolate Reductase, subunit A"/>
    <property type="match status" value="1"/>
</dbReference>
<protein>
    <submittedName>
        <fullName evidence="2">Deaminase reductase</fullName>
    </submittedName>
</protein>
<dbReference type="RefSeq" id="WP_188897591.1">
    <property type="nucleotide sequence ID" value="NZ_BMMZ01000014.1"/>
</dbReference>
<dbReference type="InterPro" id="IPR002734">
    <property type="entry name" value="RibDG_C"/>
</dbReference>
<reference evidence="2" key="2">
    <citation type="submission" date="2020-09" db="EMBL/GenBank/DDBJ databases">
        <authorList>
            <person name="Sun Q."/>
            <person name="Zhou Y."/>
        </authorList>
    </citation>
    <scope>NUCLEOTIDE SEQUENCE</scope>
    <source>
        <strain evidence="2">CGMCC 4.7306</strain>
    </source>
</reference>
<reference evidence="2" key="1">
    <citation type="journal article" date="2014" name="Int. J. Syst. Evol. Microbiol.">
        <title>Complete genome sequence of Corynebacterium casei LMG S-19264T (=DSM 44701T), isolated from a smear-ripened cheese.</title>
        <authorList>
            <consortium name="US DOE Joint Genome Institute (JGI-PGF)"/>
            <person name="Walter F."/>
            <person name="Albersmeier A."/>
            <person name="Kalinowski J."/>
            <person name="Ruckert C."/>
        </authorList>
    </citation>
    <scope>NUCLEOTIDE SEQUENCE</scope>
    <source>
        <strain evidence="2">CGMCC 4.7306</strain>
    </source>
</reference>
<proteinExistence type="predicted"/>
<gene>
    <name evidence="2" type="ORF">GCM10011575_42440</name>
</gene>
<organism evidence="2 3">
    <name type="scientific">Microlunatus endophyticus</name>
    <dbReference type="NCBI Taxonomy" id="1716077"/>
    <lineage>
        <taxon>Bacteria</taxon>
        <taxon>Bacillati</taxon>
        <taxon>Actinomycetota</taxon>
        <taxon>Actinomycetes</taxon>
        <taxon>Propionibacteriales</taxon>
        <taxon>Propionibacteriaceae</taxon>
        <taxon>Microlunatus</taxon>
    </lineage>
</organism>
<dbReference type="GO" id="GO:0008703">
    <property type="term" value="F:5-amino-6-(5-phosphoribosylamino)uracil reductase activity"/>
    <property type="evidence" value="ECO:0007669"/>
    <property type="project" value="InterPro"/>
</dbReference>
<evidence type="ECO:0000313" key="2">
    <source>
        <dbReference type="EMBL" id="GGL79632.1"/>
    </source>
</evidence>
<dbReference type="InterPro" id="IPR024072">
    <property type="entry name" value="DHFR-like_dom_sf"/>
</dbReference>
<dbReference type="SUPFAM" id="SSF53597">
    <property type="entry name" value="Dihydrofolate reductase-like"/>
    <property type="match status" value="1"/>
</dbReference>
<feature type="domain" description="Bacterial bifunctional deaminase-reductase C-terminal" evidence="1">
    <location>
        <begin position="7"/>
        <end position="173"/>
    </location>
</feature>
<evidence type="ECO:0000259" key="1">
    <source>
        <dbReference type="Pfam" id="PF01872"/>
    </source>
</evidence>
<name>A0A917W946_9ACTN</name>
<accession>A0A917W946</accession>
<sequence length="189" mass="21164">MSMTVELVVDLFVSVDGWAGGDGLPAYFGYFGSDLQEWVVAEKSIPELVLLGRRTYDTFRTLPAGAWVDDHAHLMGLDKVVFSRKLESVEWPRTQVCRDLIGDVRQLKAEAATRLRTWGSMSVAGQLLAAGLVDRLRLMRFPLLVGPVGRQRAFERVPRIPLELLRTRVLDGRLILDEYRPVVSAAPMA</sequence>
<evidence type="ECO:0000313" key="3">
    <source>
        <dbReference type="Proteomes" id="UP000613840"/>
    </source>
</evidence>
<keyword evidence="3" id="KW-1185">Reference proteome</keyword>
<dbReference type="GO" id="GO:0009231">
    <property type="term" value="P:riboflavin biosynthetic process"/>
    <property type="evidence" value="ECO:0007669"/>
    <property type="project" value="InterPro"/>
</dbReference>
<comment type="caution">
    <text evidence="2">The sequence shown here is derived from an EMBL/GenBank/DDBJ whole genome shotgun (WGS) entry which is preliminary data.</text>
</comment>
<dbReference type="EMBL" id="BMMZ01000014">
    <property type="protein sequence ID" value="GGL79632.1"/>
    <property type="molecule type" value="Genomic_DNA"/>
</dbReference>
<dbReference type="AlphaFoldDB" id="A0A917W946"/>
<dbReference type="Pfam" id="PF01872">
    <property type="entry name" value="RibD_C"/>
    <property type="match status" value="1"/>
</dbReference>